<protein>
    <submittedName>
        <fullName evidence="2">Uncharacterized protein</fullName>
    </submittedName>
</protein>
<feature type="transmembrane region" description="Helical" evidence="1">
    <location>
        <begin position="96"/>
        <end position="117"/>
    </location>
</feature>
<dbReference type="EMBL" id="JABFAA010353713">
    <property type="protein sequence ID" value="MBA0702786.1"/>
    <property type="molecule type" value="Genomic_DNA"/>
</dbReference>
<feature type="transmembrane region" description="Helical" evidence="1">
    <location>
        <begin position="123"/>
        <end position="145"/>
    </location>
</feature>
<organism evidence="2 3">
    <name type="scientific">Gossypium aridum</name>
    <name type="common">American cotton</name>
    <name type="synonym">Erioxylum aridum</name>
    <dbReference type="NCBI Taxonomy" id="34290"/>
    <lineage>
        <taxon>Eukaryota</taxon>
        <taxon>Viridiplantae</taxon>
        <taxon>Streptophyta</taxon>
        <taxon>Embryophyta</taxon>
        <taxon>Tracheophyta</taxon>
        <taxon>Spermatophyta</taxon>
        <taxon>Magnoliopsida</taxon>
        <taxon>eudicotyledons</taxon>
        <taxon>Gunneridae</taxon>
        <taxon>Pentapetalae</taxon>
        <taxon>rosids</taxon>
        <taxon>malvids</taxon>
        <taxon>Malvales</taxon>
        <taxon>Malvaceae</taxon>
        <taxon>Malvoideae</taxon>
        <taxon>Gossypium</taxon>
    </lineage>
</organism>
<dbReference type="AlphaFoldDB" id="A0A7J8YT81"/>
<proteinExistence type="predicted"/>
<keyword evidence="1" id="KW-1133">Transmembrane helix</keyword>
<evidence type="ECO:0000313" key="2">
    <source>
        <dbReference type="EMBL" id="MBA0702786.1"/>
    </source>
</evidence>
<gene>
    <name evidence="2" type="ORF">Goari_027079</name>
</gene>
<dbReference type="Proteomes" id="UP000593577">
    <property type="component" value="Unassembled WGS sequence"/>
</dbReference>
<keyword evidence="3" id="KW-1185">Reference proteome</keyword>
<keyword evidence="1" id="KW-0472">Membrane</keyword>
<name>A0A7J8YT81_GOSAI</name>
<keyword evidence="1" id="KW-0812">Transmembrane</keyword>
<evidence type="ECO:0000313" key="3">
    <source>
        <dbReference type="Proteomes" id="UP000593577"/>
    </source>
</evidence>
<reference evidence="2 3" key="1">
    <citation type="journal article" date="2019" name="Genome Biol. Evol.">
        <title>Insights into the evolution of the New World diploid cottons (Gossypium, subgenus Houzingenia) based on genome sequencing.</title>
        <authorList>
            <person name="Grover C.E."/>
            <person name="Arick M.A. 2nd"/>
            <person name="Thrash A."/>
            <person name="Conover J.L."/>
            <person name="Sanders W.S."/>
            <person name="Peterson D.G."/>
            <person name="Frelichowski J.E."/>
            <person name="Scheffler J.A."/>
            <person name="Scheffler B.E."/>
            <person name="Wendel J.F."/>
        </authorList>
    </citation>
    <scope>NUCLEOTIDE SEQUENCE [LARGE SCALE GENOMIC DNA]</scope>
    <source>
        <strain evidence="2">185</strain>
        <tissue evidence="2">Leaf</tissue>
    </source>
</reference>
<sequence length="202" mass="23167">MNGYSTLPVIYKIIFLSFSTHLTSFSNSQLPSEIFSINLKDYSNVWNEQKEGIERTTAAAMAKKISETKKGLIPEIPSDLSNFSFDSEFPWKNFSFLRGIIGITRVVFYVVFLQWFAGTEVQQLILIFIFFPNLILIYIFSDFPYRAFTVSGKLKPKDIVQATLSSLLNEVVDTVSVTALPSKDSVSKRRRKLEYLEMQEEL</sequence>
<evidence type="ECO:0000256" key="1">
    <source>
        <dbReference type="SAM" id="Phobius"/>
    </source>
</evidence>
<comment type="caution">
    <text evidence="2">The sequence shown here is derived from an EMBL/GenBank/DDBJ whole genome shotgun (WGS) entry which is preliminary data.</text>
</comment>
<feature type="non-terminal residue" evidence="2">
    <location>
        <position position="202"/>
    </location>
</feature>
<accession>A0A7J8YT81</accession>